<dbReference type="AlphaFoldDB" id="A0A164TVH6"/>
<gene>
    <name evidence="2" type="ORF">SISNIDRAFT_455254</name>
</gene>
<organism evidence="2 3">
    <name type="scientific">Sistotremastrum niveocremeum HHB9708</name>
    <dbReference type="NCBI Taxonomy" id="1314777"/>
    <lineage>
        <taxon>Eukaryota</taxon>
        <taxon>Fungi</taxon>
        <taxon>Dikarya</taxon>
        <taxon>Basidiomycota</taxon>
        <taxon>Agaricomycotina</taxon>
        <taxon>Agaricomycetes</taxon>
        <taxon>Sistotremastrales</taxon>
        <taxon>Sistotremastraceae</taxon>
        <taxon>Sertulicium</taxon>
        <taxon>Sertulicium niveocremeum</taxon>
    </lineage>
</organism>
<dbReference type="Proteomes" id="UP000076722">
    <property type="component" value="Unassembled WGS sequence"/>
</dbReference>
<keyword evidence="1" id="KW-0812">Transmembrane</keyword>
<keyword evidence="1" id="KW-0472">Membrane</keyword>
<dbReference type="EMBL" id="KV419409">
    <property type="protein sequence ID" value="KZS92669.1"/>
    <property type="molecule type" value="Genomic_DNA"/>
</dbReference>
<protein>
    <submittedName>
        <fullName evidence="2">Uncharacterized protein</fullName>
    </submittedName>
</protein>
<sequence length="73" mass="8232">MTPIQKYPAVASLSRVWTFPICLVTLEALACTITLGRSDRPDHVLFLPDRRVRPNFMTPESGFGTLTLLVPRF</sequence>
<feature type="transmembrane region" description="Helical" evidence="1">
    <location>
        <begin position="16"/>
        <end position="36"/>
    </location>
</feature>
<reference evidence="2 3" key="1">
    <citation type="journal article" date="2016" name="Mol. Biol. Evol.">
        <title>Comparative Genomics of Early-Diverging Mushroom-Forming Fungi Provides Insights into the Origins of Lignocellulose Decay Capabilities.</title>
        <authorList>
            <person name="Nagy L.G."/>
            <person name="Riley R."/>
            <person name="Tritt A."/>
            <person name="Adam C."/>
            <person name="Daum C."/>
            <person name="Floudas D."/>
            <person name="Sun H."/>
            <person name="Yadav J.S."/>
            <person name="Pangilinan J."/>
            <person name="Larsson K.H."/>
            <person name="Matsuura K."/>
            <person name="Barry K."/>
            <person name="Labutti K."/>
            <person name="Kuo R."/>
            <person name="Ohm R.A."/>
            <person name="Bhattacharya S.S."/>
            <person name="Shirouzu T."/>
            <person name="Yoshinaga Y."/>
            <person name="Martin F.M."/>
            <person name="Grigoriev I.V."/>
            <person name="Hibbett D.S."/>
        </authorList>
    </citation>
    <scope>NUCLEOTIDE SEQUENCE [LARGE SCALE GENOMIC DNA]</scope>
    <source>
        <strain evidence="2 3">HHB9708</strain>
    </source>
</reference>
<proteinExistence type="predicted"/>
<evidence type="ECO:0000256" key="1">
    <source>
        <dbReference type="SAM" id="Phobius"/>
    </source>
</evidence>
<name>A0A164TVH6_9AGAM</name>
<keyword evidence="1" id="KW-1133">Transmembrane helix</keyword>
<evidence type="ECO:0000313" key="3">
    <source>
        <dbReference type="Proteomes" id="UP000076722"/>
    </source>
</evidence>
<accession>A0A164TVH6</accession>
<evidence type="ECO:0000313" key="2">
    <source>
        <dbReference type="EMBL" id="KZS92669.1"/>
    </source>
</evidence>
<keyword evidence="3" id="KW-1185">Reference proteome</keyword>